<name>A0A3D0WB36_9SPHN</name>
<evidence type="ECO:0000256" key="1">
    <source>
        <dbReference type="SAM" id="Phobius"/>
    </source>
</evidence>
<accession>A0A3D0WB36</accession>
<dbReference type="AlphaFoldDB" id="A0A3D0WB36"/>
<keyword evidence="2" id="KW-0732">Signal</keyword>
<evidence type="ECO:0000256" key="2">
    <source>
        <dbReference type="SAM" id="SignalP"/>
    </source>
</evidence>
<feature type="chain" id="PRO_5017565446" evidence="2">
    <location>
        <begin position="23"/>
        <end position="111"/>
    </location>
</feature>
<gene>
    <name evidence="3" type="ORF">DEP91_03390</name>
</gene>
<protein>
    <submittedName>
        <fullName evidence="3">Uncharacterized protein</fullName>
    </submittedName>
</protein>
<proteinExistence type="predicted"/>
<feature type="transmembrane region" description="Helical" evidence="1">
    <location>
        <begin position="77"/>
        <end position="98"/>
    </location>
</feature>
<comment type="caution">
    <text evidence="3">The sequence shown here is derived from an EMBL/GenBank/DDBJ whole genome shotgun (WGS) entry which is preliminary data.</text>
</comment>
<sequence>MRALLAAVLGLVLALGSSFVAAGTAVVVYPDILGCERGCTVVASGWPLRYARDYPGLSVVGRTDAFEAWLGGDRLDLVPFAVDWGLWIAIAGALLALIGRRKKRDPGSSPE</sequence>
<organism evidence="3 4">
    <name type="scientific">Sphingomonas bacterium</name>
    <dbReference type="NCBI Taxonomy" id="1895847"/>
    <lineage>
        <taxon>Bacteria</taxon>
        <taxon>Pseudomonadati</taxon>
        <taxon>Pseudomonadota</taxon>
        <taxon>Alphaproteobacteria</taxon>
        <taxon>Sphingomonadales</taxon>
        <taxon>Sphingomonadaceae</taxon>
        <taxon>Sphingomonas</taxon>
    </lineage>
</organism>
<keyword evidence="1" id="KW-1133">Transmembrane helix</keyword>
<reference evidence="3 4" key="1">
    <citation type="journal article" date="2018" name="Nat. Biotechnol.">
        <title>A standardized bacterial taxonomy based on genome phylogeny substantially revises the tree of life.</title>
        <authorList>
            <person name="Parks D.H."/>
            <person name="Chuvochina M."/>
            <person name="Waite D.W."/>
            <person name="Rinke C."/>
            <person name="Skarshewski A."/>
            <person name="Chaumeil P.A."/>
            <person name="Hugenholtz P."/>
        </authorList>
    </citation>
    <scope>NUCLEOTIDE SEQUENCE [LARGE SCALE GENOMIC DNA]</scope>
    <source>
        <strain evidence="3">UBA9015</strain>
    </source>
</reference>
<keyword evidence="1" id="KW-0472">Membrane</keyword>
<dbReference type="EMBL" id="DOYJ01000102">
    <property type="protein sequence ID" value="HCB75204.1"/>
    <property type="molecule type" value="Genomic_DNA"/>
</dbReference>
<dbReference type="Proteomes" id="UP000262699">
    <property type="component" value="Unassembled WGS sequence"/>
</dbReference>
<feature type="signal peptide" evidence="2">
    <location>
        <begin position="1"/>
        <end position="22"/>
    </location>
</feature>
<evidence type="ECO:0000313" key="4">
    <source>
        <dbReference type="Proteomes" id="UP000262699"/>
    </source>
</evidence>
<keyword evidence="1" id="KW-0812">Transmembrane</keyword>
<evidence type="ECO:0000313" key="3">
    <source>
        <dbReference type="EMBL" id="HCB75204.1"/>
    </source>
</evidence>